<organism evidence="1 2">
    <name type="scientific">Abeliophyllum distichum</name>
    <dbReference type="NCBI Taxonomy" id="126358"/>
    <lineage>
        <taxon>Eukaryota</taxon>
        <taxon>Viridiplantae</taxon>
        <taxon>Streptophyta</taxon>
        <taxon>Embryophyta</taxon>
        <taxon>Tracheophyta</taxon>
        <taxon>Spermatophyta</taxon>
        <taxon>Magnoliopsida</taxon>
        <taxon>eudicotyledons</taxon>
        <taxon>Gunneridae</taxon>
        <taxon>Pentapetalae</taxon>
        <taxon>asterids</taxon>
        <taxon>lamiids</taxon>
        <taxon>Lamiales</taxon>
        <taxon>Oleaceae</taxon>
        <taxon>Forsythieae</taxon>
        <taxon>Abeliophyllum</taxon>
    </lineage>
</organism>
<proteinExistence type="predicted"/>
<dbReference type="AlphaFoldDB" id="A0ABD1QDS6"/>
<gene>
    <name evidence="1" type="ORF">Adt_35106</name>
</gene>
<sequence length="100" mass="11433">MVSFGSFDPIPISEKDKTFLLHIIPEKPIQAYQVWNKLREGAISIKLKVDGELTITYVYPGMIKPYSPNPLTFYLIMMDDLDICNILNVKMKLVMDGLPL</sequence>
<keyword evidence="2" id="KW-1185">Reference proteome</keyword>
<dbReference type="Proteomes" id="UP001604336">
    <property type="component" value="Unassembled WGS sequence"/>
</dbReference>
<evidence type="ECO:0000313" key="1">
    <source>
        <dbReference type="EMBL" id="KAL2474370.1"/>
    </source>
</evidence>
<dbReference type="EMBL" id="JBFOLK010000011">
    <property type="protein sequence ID" value="KAL2474370.1"/>
    <property type="molecule type" value="Genomic_DNA"/>
</dbReference>
<name>A0ABD1QDS6_9LAMI</name>
<evidence type="ECO:0000313" key="2">
    <source>
        <dbReference type="Proteomes" id="UP001604336"/>
    </source>
</evidence>
<accession>A0ABD1QDS6</accession>
<comment type="caution">
    <text evidence="1">The sequence shown here is derived from an EMBL/GenBank/DDBJ whole genome shotgun (WGS) entry which is preliminary data.</text>
</comment>
<protein>
    <submittedName>
        <fullName evidence="1">Uncharacterized protein</fullName>
    </submittedName>
</protein>
<reference evidence="2" key="1">
    <citation type="submission" date="2024-07" db="EMBL/GenBank/DDBJ databases">
        <title>Two chromosome-level genome assemblies of Korean endemic species Abeliophyllum distichum and Forsythia ovata (Oleaceae).</title>
        <authorList>
            <person name="Jang H."/>
        </authorList>
    </citation>
    <scope>NUCLEOTIDE SEQUENCE [LARGE SCALE GENOMIC DNA]</scope>
</reference>